<dbReference type="PROSITE" id="PS50089">
    <property type="entry name" value="ZF_RING_2"/>
    <property type="match status" value="3"/>
</dbReference>
<dbReference type="InterPro" id="IPR001841">
    <property type="entry name" value="Znf_RING"/>
</dbReference>
<evidence type="ECO:0000256" key="5">
    <source>
        <dbReference type="ARBA" id="ARBA00023043"/>
    </source>
</evidence>
<dbReference type="InterPro" id="IPR013083">
    <property type="entry name" value="Znf_RING/FYVE/PHD"/>
</dbReference>
<evidence type="ECO:0000259" key="9">
    <source>
        <dbReference type="PROSITE" id="PS50089"/>
    </source>
</evidence>
<evidence type="ECO:0000313" key="10">
    <source>
        <dbReference type="EMBL" id="PNH07177.1"/>
    </source>
</evidence>
<evidence type="ECO:0000256" key="8">
    <source>
        <dbReference type="SAM" id="MobiDB-lite"/>
    </source>
</evidence>
<feature type="domain" description="RING-type" evidence="9">
    <location>
        <begin position="466"/>
        <end position="508"/>
    </location>
</feature>
<sequence length="893" mass="90739">VAASHHPANQELLALLHPGQSLGRVLGAAGVSHASSAHFGAASLSAIAAAALRAKLLGEVAGLAPAAGGPVGLGCGSTQGAAAGLCPGAATGAGQADADDDEDEEGQCGVCFARREQVSPAGCGHGVCASCAVELCRGMAHQPLLCPFCRQAVPAFVPARLQGTVDGAHFARYPIEMFVILFRNTQAARPSFSRRPGADIRGSSRPHTKMGCTASCMASPSASEVNRSLKAGDVRALLQQLEASPGLLSTPTSVLFSSAGTPLHVACELKQVQDAVRELLHHDPSLSAASASQSYDMFVTCDALSTPLHFAAVRGNVAAAQLLLQHYYEAYLRHSGASAPRPHDPRMRQNHSRQLPWQVAASHHPANQELLTLLHPGHSLGRVLGAAGVSYASSARFGAASLSAIAAAALRAKLLGEVAGLASAAGRPVGRGCGSAQEAAAGLCPGAATGAGQADADDDEDEEGQCGVCFARREQVSPAGCGHGVCASCAVKLCRGMAHQPLLCPFCRCHFAQEGGLLGPRTAQAARPSFSRRPGADIRGSSRPHTKMGCAASCMASPSASEVNRSLKAGDVRALLQQLEASPGLLSTPTSVLFSSAGTPLHVACELKQVQVILRARQTPLMYACAAGSPELVKLLLAKDADAWAGDRCGGRTALHHACMSGSRACIEALMQHIPAGQLTSRQGIRYINVRSICGLTPLHYAVFFDRQVAASHHPANQELLALLHPGQSLGRVLGAAGVSHASSAHFGAASLSAIAAAALRAKLLGEVAGLAPAAGGPVGLGCGSTQGAAAGLCLGAATGAGQADADDDEDEEGQCGVCFARREQVSPAGCGHGVCASCAVELCRGMAHQPLLCPFCRQAVPAFVPARLQGTGGLAAPLAPASAPMEPVLAPA</sequence>
<keyword evidence="11" id="KW-1185">Reference proteome</keyword>
<gene>
    <name evidence="10" type="ORF">TSOC_006412</name>
</gene>
<dbReference type="PANTHER" id="PTHR24173">
    <property type="entry name" value="ANKYRIN REPEAT CONTAINING"/>
    <property type="match status" value="1"/>
</dbReference>
<dbReference type="SMART" id="SM00184">
    <property type="entry name" value="RING"/>
    <property type="match status" value="3"/>
</dbReference>
<dbReference type="PROSITE" id="PS00518">
    <property type="entry name" value="ZF_RING_1"/>
    <property type="match status" value="3"/>
</dbReference>
<dbReference type="SUPFAM" id="SSF57850">
    <property type="entry name" value="RING/U-box"/>
    <property type="match status" value="3"/>
</dbReference>
<protein>
    <submittedName>
        <fullName evidence="10">Putative E3 ubiquitin-protein ligase</fullName>
    </submittedName>
</protein>
<dbReference type="PROSITE" id="PS50297">
    <property type="entry name" value="ANK_REP_REGION"/>
    <property type="match status" value="1"/>
</dbReference>
<dbReference type="InterPro" id="IPR017907">
    <property type="entry name" value="Znf_RING_CS"/>
</dbReference>
<organism evidence="10 11">
    <name type="scientific">Tetrabaena socialis</name>
    <dbReference type="NCBI Taxonomy" id="47790"/>
    <lineage>
        <taxon>Eukaryota</taxon>
        <taxon>Viridiplantae</taxon>
        <taxon>Chlorophyta</taxon>
        <taxon>core chlorophytes</taxon>
        <taxon>Chlorophyceae</taxon>
        <taxon>CS clade</taxon>
        <taxon>Chlamydomonadales</taxon>
        <taxon>Tetrabaenaceae</taxon>
        <taxon>Tetrabaena</taxon>
    </lineage>
</organism>
<comment type="caution">
    <text evidence="10">The sequence shown here is derived from an EMBL/GenBank/DDBJ whole genome shotgun (WGS) entry which is preliminary data.</text>
</comment>
<feature type="region of interest" description="Disordered" evidence="8">
    <location>
        <begin position="523"/>
        <end position="544"/>
    </location>
</feature>
<accession>A0A2J8A3U2</accession>
<feature type="non-terminal residue" evidence="10">
    <location>
        <position position="893"/>
    </location>
</feature>
<dbReference type="SUPFAM" id="SSF48403">
    <property type="entry name" value="Ankyrin repeat"/>
    <property type="match status" value="2"/>
</dbReference>
<name>A0A2J8A3U2_9CHLO</name>
<keyword evidence="1" id="KW-0479">Metal-binding</keyword>
<dbReference type="Gene3D" id="1.25.40.20">
    <property type="entry name" value="Ankyrin repeat-containing domain"/>
    <property type="match status" value="2"/>
</dbReference>
<evidence type="ECO:0000313" key="11">
    <source>
        <dbReference type="Proteomes" id="UP000236333"/>
    </source>
</evidence>
<dbReference type="PROSITE" id="PS50088">
    <property type="entry name" value="ANK_REPEAT"/>
    <property type="match status" value="1"/>
</dbReference>
<dbReference type="Gene3D" id="3.30.40.10">
    <property type="entry name" value="Zinc/RING finger domain, C3HC4 (zinc finger)"/>
    <property type="match status" value="3"/>
</dbReference>
<feature type="non-terminal residue" evidence="10">
    <location>
        <position position="1"/>
    </location>
</feature>
<evidence type="ECO:0000256" key="2">
    <source>
        <dbReference type="ARBA" id="ARBA00022737"/>
    </source>
</evidence>
<dbReference type="InterPro" id="IPR002110">
    <property type="entry name" value="Ankyrin_rpt"/>
</dbReference>
<evidence type="ECO:0000256" key="4">
    <source>
        <dbReference type="ARBA" id="ARBA00022833"/>
    </source>
</evidence>
<feature type="domain" description="RING-type" evidence="9">
    <location>
        <begin position="108"/>
        <end position="150"/>
    </location>
</feature>
<keyword evidence="3 7" id="KW-0863">Zinc-finger</keyword>
<dbReference type="InterPro" id="IPR036770">
    <property type="entry name" value="Ankyrin_rpt-contain_sf"/>
</dbReference>
<evidence type="ECO:0000256" key="1">
    <source>
        <dbReference type="ARBA" id="ARBA00022723"/>
    </source>
</evidence>
<feature type="repeat" description="ANK" evidence="6">
    <location>
        <begin position="616"/>
        <end position="648"/>
    </location>
</feature>
<evidence type="ECO:0000256" key="3">
    <source>
        <dbReference type="ARBA" id="ARBA00022771"/>
    </source>
</evidence>
<dbReference type="SMART" id="SM00248">
    <property type="entry name" value="ANK"/>
    <property type="match status" value="4"/>
</dbReference>
<dbReference type="AlphaFoldDB" id="A0A2J8A3U2"/>
<keyword evidence="4" id="KW-0862">Zinc</keyword>
<evidence type="ECO:0000256" key="6">
    <source>
        <dbReference type="PROSITE-ProRule" id="PRU00023"/>
    </source>
</evidence>
<reference evidence="10 11" key="1">
    <citation type="journal article" date="2017" name="Mol. Biol. Evol.">
        <title>The 4-celled Tetrabaena socialis nuclear genome reveals the essential components for genetic control of cell number at the origin of multicellularity in the volvocine lineage.</title>
        <authorList>
            <person name="Featherston J."/>
            <person name="Arakaki Y."/>
            <person name="Hanschen E.R."/>
            <person name="Ferris P.J."/>
            <person name="Michod R.E."/>
            <person name="Olson B.J.S.C."/>
            <person name="Nozaki H."/>
            <person name="Durand P.M."/>
        </authorList>
    </citation>
    <scope>NUCLEOTIDE SEQUENCE [LARGE SCALE GENOMIC DNA]</scope>
    <source>
        <strain evidence="10 11">NIES-571</strain>
    </source>
</reference>
<evidence type="ECO:0000256" key="7">
    <source>
        <dbReference type="PROSITE-ProRule" id="PRU00175"/>
    </source>
</evidence>
<dbReference type="OrthoDB" id="534630at2759"/>
<dbReference type="GO" id="GO:0008270">
    <property type="term" value="F:zinc ion binding"/>
    <property type="evidence" value="ECO:0007669"/>
    <property type="project" value="UniProtKB-KW"/>
</dbReference>
<dbReference type="Proteomes" id="UP000236333">
    <property type="component" value="Unassembled WGS sequence"/>
</dbReference>
<keyword evidence="5 6" id="KW-0040">ANK repeat</keyword>
<dbReference type="Pfam" id="PF12796">
    <property type="entry name" value="Ank_2"/>
    <property type="match status" value="1"/>
</dbReference>
<keyword evidence="2" id="KW-0677">Repeat</keyword>
<proteinExistence type="predicted"/>
<dbReference type="PANTHER" id="PTHR24173:SF74">
    <property type="entry name" value="ANKYRIN REPEAT DOMAIN-CONTAINING PROTEIN 16"/>
    <property type="match status" value="1"/>
</dbReference>
<feature type="domain" description="RING-type" evidence="9">
    <location>
        <begin position="816"/>
        <end position="858"/>
    </location>
</feature>
<dbReference type="Pfam" id="PF00023">
    <property type="entry name" value="Ank"/>
    <property type="match status" value="1"/>
</dbReference>
<dbReference type="EMBL" id="PGGS01000193">
    <property type="protein sequence ID" value="PNH07177.1"/>
    <property type="molecule type" value="Genomic_DNA"/>
</dbReference>